<dbReference type="InterPro" id="IPR010987">
    <property type="entry name" value="Glutathione-S-Trfase_C-like"/>
</dbReference>
<dbReference type="SUPFAM" id="SSF52833">
    <property type="entry name" value="Thioredoxin-like"/>
    <property type="match status" value="1"/>
</dbReference>
<dbReference type="PANTHER" id="PTHR44051">
    <property type="entry name" value="GLUTATHIONE S-TRANSFERASE-RELATED"/>
    <property type="match status" value="1"/>
</dbReference>
<dbReference type="Pfam" id="PF13410">
    <property type="entry name" value="GST_C_2"/>
    <property type="match status" value="1"/>
</dbReference>
<dbReference type="PROSITE" id="PS50404">
    <property type="entry name" value="GST_NTER"/>
    <property type="match status" value="1"/>
</dbReference>
<dbReference type="Gene3D" id="1.20.1050.130">
    <property type="match status" value="1"/>
</dbReference>
<dbReference type="PROSITE" id="PS50405">
    <property type="entry name" value="GST_CTER"/>
    <property type="match status" value="1"/>
</dbReference>
<dbReference type="SUPFAM" id="SSF47616">
    <property type="entry name" value="GST C-terminal domain-like"/>
    <property type="match status" value="1"/>
</dbReference>
<accession>A0AA37WJF4</accession>
<organism evidence="3 4">
    <name type="scientific">Agaribacter marinus</name>
    <dbReference type="NCBI Taxonomy" id="1431249"/>
    <lineage>
        <taxon>Bacteria</taxon>
        <taxon>Pseudomonadati</taxon>
        <taxon>Pseudomonadota</taxon>
        <taxon>Gammaproteobacteria</taxon>
        <taxon>Alteromonadales</taxon>
        <taxon>Alteromonadaceae</taxon>
        <taxon>Agaribacter</taxon>
    </lineage>
</organism>
<dbReference type="RefSeq" id="WP_284218501.1">
    <property type="nucleotide sequence ID" value="NZ_BSOT01000007.1"/>
</dbReference>
<dbReference type="EMBL" id="BSOT01000007">
    <property type="protein sequence ID" value="GLR72137.1"/>
    <property type="molecule type" value="Genomic_DNA"/>
</dbReference>
<keyword evidence="4" id="KW-1185">Reference proteome</keyword>
<dbReference type="PANTHER" id="PTHR44051:SF8">
    <property type="entry name" value="GLUTATHIONE S-TRANSFERASE GSTA"/>
    <property type="match status" value="1"/>
</dbReference>
<evidence type="ECO:0000259" key="1">
    <source>
        <dbReference type="PROSITE" id="PS50404"/>
    </source>
</evidence>
<evidence type="ECO:0000259" key="2">
    <source>
        <dbReference type="PROSITE" id="PS50405"/>
    </source>
</evidence>
<evidence type="ECO:0008006" key="5">
    <source>
        <dbReference type="Google" id="ProtNLM"/>
    </source>
</evidence>
<sequence>MTLYHLFQYDRSLKVRWLANELNISLKVVRLNAKEGEYRRAPFTDINPYSLIPTLVTEDKQCLFEAAAICLYLCRQEGKDLVDEDNPMFMQWLFYFASSLDQLSGGIIGLKLFGECEKVRARLEPRIPGKLIAMELHLEGQDYWYNGQFSLLDIFAWHNLAYLRNDGQLADYPNLNHYIDNLALRPSLAALSVDKLINPS</sequence>
<dbReference type="AlphaFoldDB" id="A0AA37WJF4"/>
<reference evidence="3" key="1">
    <citation type="journal article" date="2014" name="Int. J. Syst. Evol. Microbiol.">
        <title>Complete genome sequence of Corynebacterium casei LMG S-19264T (=DSM 44701T), isolated from a smear-ripened cheese.</title>
        <authorList>
            <consortium name="US DOE Joint Genome Institute (JGI-PGF)"/>
            <person name="Walter F."/>
            <person name="Albersmeier A."/>
            <person name="Kalinowski J."/>
            <person name="Ruckert C."/>
        </authorList>
    </citation>
    <scope>NUCLEOTIDE SEQUENCE</scope>
    <source>
        <strain evidence="3">NBRC 110023</strain>
    </source>
</reference>
<dbReference type="Pfam" id="PF02798">
    <property type="entry name" value="GST_N"/>
    <property type="match status" value="1"/>
</dbReference>
<proteinExistence type="predicted"/>
<dbReference type="InterPro" id="IPR004045">
    <property type="entry name" value="Glutathione_S-Trfase_N"/>
</dbReference>
<comment type="caution">
    <text evidence="3">The sequence shown here is derived from an EMBL/GenBank/DDBJ whole genome shotgun (WGS) entry which is preliminary data.</text>
</comment>
<feature type="domain" description="GST N-terminal" evidence="1">
    <location>
        <begin position="1"/>
        <end position="81"/>
    </location>
</feature>
<reference evidence="3" key="2">
    <citation type="submission" date="2023-01" db="EMBL/GenBank/DDBJ databases">
        <title>Draft genome sequence of Agaribacter marinus strain NBRC 110023.</title>
        <authorList>
            <person name="Sun Q."/>
            <person name="Mori K."/>
        </authorList>
    </citation>
    <scope>NUCLEOTIDE SEQUENCE</scope>
    <source>
        <strain evidence="3">NBRC 110023</strain>
    </source>
</reference>
<name>A0AA37WJF4_9ALTE</name>
<evidence type="ECO:0000313" key="4">
    <source>
        <dbReference type="Proteomes" id="UP001156601"/>
    </source>
</evidence>
<gene>
    <name evidence="3" type="ORF">GCM10007852_30450</name>
</gene>
<protein>
    <recommendedName>
        <fullName evidence="5">Glutathione S-transferase</fullName>
    </recommendedName>
</protein>
<dbReference type="InterPro" id="IPR036282">
    <property type="entry name" value="Glutathione-S-Trfase_C_sf"/>
</dbReference>
<feature type="domain" description="GST C-terminal" evidence="2">
    <location>
        <begin position="82"/>
        <end position="200"/>
    </location>
</feature>
<dbReference type="Proteomes" id="UP001156601">
    <property type="component" value="Unassembled WGS sequence"/>
</dbReference>
<dbReference type="InterPro" id="IPR036249">
    <property type="entry name" value="Thioredoxin-like_sf"/>
</dbReference>
<evidence type="ECO:0000313" key="3">
    <source>
        <dbReference type="EMBL" id="GLR72137.1"/>
    </source>
</evidence>